<dbReference type="Pfam" id="PF13525">
    <property type="entry name" value="YfiO"/>
    <property type="match status" value="1"/>
</dbReference>
<feature type="compositionally biased region" description="Low complexity" evidence="4">
    <location>
        <begin position="117"/>
        <end position="127"/>
    </location>
</feature>
<feature type="repeat" description="TPR" evidence="3">
    <location>
        <begin position="177"/>
        <end position="210"/>
    </location>
</feature>
<evidence type="ECO:0000256" key="1">
    <source>
        <dbReference type="ARBA" id="ARBA00022729"/>
    </source>
</evidence>
<evidence type="ECO:0000259" key="5">
    <source>
        <dbReference type="Pfam" id="PF13525"/>
    </source>
</evidence>
<dbReference type="Gene3D" id="1.20.5.110">
    <property type="match status" value="1"/>
</dbReference>
<dbReference type="GO" id="GO:0030288">
    <property type="term" value="C:outer membrane-bounded periplasmic space"/>
    <property type="evidence" value="ECO:0007669"/>
    <property type="project" value="UniProtKB-UniRule"/>
</dbReference>
<name>A0A172YGZ6_9GAMM</name>
<keyword evidence="2" id="KW-0574">Periplasm</keyword>
<dbReference type="Gene3D" id="1.25.40.10">
    <property type="entry name" value="Tetratricopeptide repeat domain"/>
    <property type="match status" value="1"/>
</dbReference>
<keyword evidence="8" id="KW-1185">Reference proteome</keyword>
<dbReference type="HAMAP" id="MF_02066">
    <property type="entry name" value="CpoB"/>
    <property type="match status" value="1"/>
</dbReference>
<dbReference type="PROSITE" id="PS50005">
    <property type="entry name" value="TPR"/>
    <property type="match status" value="1"/>
</dbReference>
<dbReference type="NCBIfam" id="TIGR02795">
    <property type="entry name" value="tol_pal_ybgF"/>
    <property type="match status" value="1"/>
</dbReference>
<evidence type="ECO:0000313" key="8">
    <source>
        <dbReference type="Proteomes" id="UP000077875"/>
    </source>
</evidence>
<feature type="region of interest" description="Disordered" evidence="4">
    <location>
        <begin position="91"/>
        <end position="140"/>
    </location>
</feature>
<dbReference type="RefSeq" id="WP_064123125.1">
    <property type="nucleotide sequence ID" value="NZ_CP015243.1"/>
</dbReference>
<dbReference type="SUPFAM" id="SSF48452">
    <property type="entry name" value="TPR-like"/>
    <property type="match status" value="1"/>
</dbReference>
<dbReference type="InterPro" id="IPR014162">
    <property type="entry name" value="CpoB_C"/>
</dbReference>
<dbReference type="Pfam" id="PF16331">
    <property type="entry name" value="TolA_bind_tri"/>
    <property type="match status" value="1"/>
</dbReference>
<keyword evidence="1 2" id="KW-0732">Signal</keyword>
<dbReference type="InterPro" id="IPR032519">
    <property type="entry name" value="YbgF_tri"/>
</dbReference>
<dbReference type="InterPro" id="IPR034706">
    <property type="entry name" value="CpoB"/>
</dbReference>
<dbReference type="InterPro" id="IPR039565">
    <property type="entry name" value="BamD-like"/>
</dbReference>
<feature type="chain" id="PRO_5009986342" description="Cell division coordinator CpoB" evidence="2">
    <location>
        <begin position="23"/>
        <end position="262"/>
    </location>
</feature>
<feature type="signal peptide" evidence="2">
    <location>
        <begin position="1"/>
        <end position="22"/>
    </location>
</feature>
<keyword evidence="2" id="KW-0132">Cell division</keyword>
<accession>A0A172YGZ6</accession>
<feature type="compositionally biased region" description="Low complexity" evidence="4">
    <location>
        <begin position="92"/>
        <end position="101"/>
    </location>
</feature>
<comment type="subcellular location">
    <subcellularLocation>
        <location evidence="2">Periplasm</location>
    </subcellularLocation>
</comment>
<dbReference type="GO" id="GO:0043093">
    <property type="term" value="P:FtsZ-dependent cytokinesis"/>
    <property type="evidence" value="ECO:0007669"/>
    <property type="project" value="UniProtKB-UniRule"/>
</dbReference>
<evidence type="ECO:0000256" key="2">
    <source>
        <dbReference type="HAMAP-Rule" id="MF_02066"/>
    </source>
</evidence>
<comment type="function">
    <text evidence="2">Mediates coordination of peptidoglycan synthesis and outer membrane constriction during cell division.</text>
</comment>
<keyword evidence="2" id="KW-0175">Coiled coil</keyword>
<evidence type="ECO:0000256" key="3">
    <source>
        <dbReference type="PROSITE-ProRule" id="PRU00339"/>
    </source>
</evidence>
<evidence type="ECO:0000256" key="4">
    <source>
        <dbReference type="SAM" id="MobiDB-lite"/>
    </source>
</evidence>
<dbReference type="KEGG" id="haa:A5892_12730"/>
<dbReference type="InterPro" id="IPR019734">
    <property type="entry name" value="TPR_rpt"/>
</dbReference>
<dbReference type="EMBL" id="CP015243">
    <property type="protein sequence ID" value="ANF58225.1"/>
    <property type="molecule type" value="Genomic_DNA"/>
</dbReference>
<sequence length="262" mass="28066" precursor="true">MKHSLKKLCGAGALVLPLSVWAQSSGSFYNQAATTQPSASGSLTLFNQLQTQQEAINRLVGQIEELQHQLEQERQLGQQRYMDLDQRLTQLEGGEPPAGAAQGSGVSSDSDDPIAQAARGSAMATAGAGTGAGSSGGDQAEQSYQQAFALVQNRQFSEATSAFERFNQEYPDSNLKPNSLYWLGELYSAQSRLDDAADAFQSVIDDYPSSSKVADAIYKLGLVKARQGQGSESQRLLRQVVAEHPQSNAAKLAQDFLSRTSG</sequence>
<feature type="coiled-coil region" evidence="2">
    <location>
        <begin position="49"/>
        <end position="76"/>
    </location>
</feature>
<dbReference type="AlphaFoldDB" id="A0A172YGZ6"/>
<evidence type="ECO:0000259" key="6">
    <source>
        <dbReference type="Pfam" id="PF16331"/>
    </source>
</evidence>
<dbReference type="Proteomes" id="UP000077875">
    <property type="component" value="Chromosome"/>
</dbReference>
<keyword evidence="3" id="KW-0802">TPR repeat</keyword>
<proteinExistence type="inferred from homology"/>
<feature type="domain" description="YbgF trimerisation" evidence="6">
    <location>
        <begin position="40"/>
        <end position="97"/>
    </location>
</feature>
<reference evidence="7 8" key="1">
    <citation type="submission" date="2016-04" db="EMBL/GenBank/DDBJ databases">
        <title>Complete Genome Sequence of Halotalea alkalilenta IHB B 13600.</title>
        <authorList>
            <person name="Swarnkar M.K."/>
            <person name="Sharma A."/>
            <person name="Kaushal K."/>
            <person name="Soni R."/>
            <person name="Rana S."/>
            <person name="Singh A.K."/>
            <person name="Gulati A."/>
        </authorList>
    </citation>
    <scope>NUCLEOTIDE SEQUENCE [LARGE SCALE GENOMIC DNA]</scope>
    <source>
        <strain evidence="7 8">IHB B 13600</strain>
    </source>
</reference>
<feature type="domain" description="Outer membrane lipoprotein BamD-like" evidence="5">
    <location>
        <begin position="139"/>
        <end position="239"/>
    </location>
</feature>
<dbReference type="InterPro" id="IPR011990">
    <property type="entry name" value="TPR-like_helical_dom_sf"/>
</dbReference>
<dbReference type="GO" id="GO:0070206">
    <property type="term" value="P:protein trimerization"/>
    <property type="evidence" value="ECO:0007669"/>
    <property type="project" value="InterPro"/>
</dbReference>
<gene>
    <name evidence="2" type="primary">cpoB</name>
    <name evidence="7" type="ORF">A5892_12730</name>
</gene>
<protein>
    <recommendedName>
        <fullName evidence="2">Cell division coordinator CpoB</fullName>
    </recommendedName>
</protein>
<evidence type="ECO:0000313" key="7">
    <source>
        <dbReference type="EMBL" id="ANF58225.1"/>
    </source>
</evidence>
<organism evidence="7 8">
    <name type="scientific">Halotalea alkalilenta</name>
    <dbReference type="NCBI Taxonomy" id="376489"/>
    <lineage>
        <taxon>Bacteria</taxon>
        <taxon>Pseudomonadati</taxon>
        <taxon>Pseudomonadota</taxon>
        <taxon>Gammaproteobacteria</taxon>
        <taxon>Oceanospirillales</taxon>
        <taxon>Halomonadaceae</taxon>
        <taxon>Halotalea</taxon>
    </lineage>
</organism>
<keyword evidence="2" id="KW-0131">Cell cycle</keyword>
<dbReference type="STRING" id="376489.A5892_12730"/>
<comment type="similarity">
    <text evidence="2">Belongs to the CpoB family.</text>
</comment>